<dbReference type="AlphaFoldDB" id="A0A427AP81"/>
<dbReference type="GO" id="GO:0005525">
    <property type="term" value="F:GTP binding"/>
    <property type="evidence" value="ECO:0007669"/>
    <property type="project" value="InterPro"/>
</dbReference>
<protein>
    <recommendedName>
        <fullName evidence="1">Guanylate-binding protein/Atlastin C-terminal domain-containing protein</fullName>
    </recommendedName>
</protein>
<dbReference type="InterPro" id="IPR036543">
    <property type="entry name" value="Guanylate-bd_C_sf"/>
</dbReference>
<organism evidence="2 3">
    <name type="scientific">Ensete ventricosum</name>
    <name type="common">Abyssinian banana</name>
    <name type="synonym">Musa ensete</name>
    <dbReference type="NCBI Taxonomy" id="4639"/>
    <lineage>
        <taxon>Eukaryota</taxon>
        <taxon>Viridiplantae</taxon>
        <taxon>Streptophyta</taxon>
        <taxon>Embryophyta</taxon>
        <taxon>Tracheophyta</taxon>
        <taxon>Spermatophyta</taxon>
        <taxon>Magnoliopsida</taxon>
        <taxon>Liliopsida</taxon>
        <taxon>Zingiberales</taxon>
        <taxon>Musaceae</taxon>
        <taxon>Ensete</taxon>
    </lineage>
</organism>
<proteinExistence type="predicted"/>
<accession>A0A427AP81</accession>
<dbReference type="Gene3D" id="3.40.50.300">
    <property type="entry name" value="P-loop containing nucleotide triphosphate hydrolases"/>
    <property type="match status" value="1"/>
</dbReference>
<dbReference type="Pfam" id="PF02841">
    <property type="entry name" value="GBP_C"/>
    <property type="match status" value="1"/>
</dbReference>
<sequence length="127" mass="14453">MVRFFFFSWQGTYSTKIFSLAILLSSLFVYNQLDRLRSEFKSGLDALVKYIFERTRPKRLGATVMTGPILAGITQSYLDAINNGAVPTISSSWQDYASQPFLVMISYDSAAEIYKSYFDRSKPAEEV</sequence>
<reference evidence="2 3" key="1">
    <citation type="journal article" date="2014" name="Agronomy (Basel)">
        <title>A Draft Genome Sequence for Ensete ventricosum, the Drought-Tolerant Tree Against Hunger.</title>
        <authorList>
            <person name="Harrison J."/>
            <person name="Moore K.A."/>
            <person name="Paszkiewicz K."/>
            <person name="Jones T."/>
            <person name="Grant M."/>
            <person name="Ambacheew D."/>
            <person name="Muzemil S."/>
            <person name="Studholme D.J."/>
        </authorList>
    </citation>
    <scope>NUCLEOTIDE SEQUENCE [LARGE SCALE GENOMIC DNA]</scope>
</reference>
<dbReference type="Proteomes" id="UP000287651">
    <property type="component" value="Unassembled WGS sequence"/>
</dbReference>
<dbReference type="SUPFAM" id="SSF48340">
    <property type="entry name" value="Interferon-induced guanylate-binding protein 1 (GBP1), C-terminal domain"/>
    <property type="match status" value="1"/>
</dbReference>
<comment type="caution">
    <text evidence="2">The sequence shown here is derived from an EMBL/GenBank/DDBJ whole genome shotgun (WGS) entry which is preliminary data.</text>
</comment>
<evidence type="ECO:0000313" key="3">
    <source>
        <dbReference type="Proteomes" id="UP000287651"/>
    </source>
</evidence>
<evidence type="ECO:0000313" key="2">
    <source>
        <dbReference type="EMBL" id="RRT78036.1"/>
    </source>
</evidence>
<dbReference type="InterPro" id="IPR027417">
    <property type="entry name" value="P-loop_NTPase"/>
</dbReference>
<gene>
    <name evidence="2" type="ORF">B296_00008749</name>
</gene>
<dbReference type="PANTHER" id="PTHR10751">
    <property type="entry name" value="GUANYLATE BINDING PROTEIN"/>
    <property type="match status" value="1"/>
</dbReference>
<name>A0A427AP81_ENSVE</name>
<dbReference type="InterPro" id="IPR003191">
    <property type="entry name" value="Guanylate-bd/ATL_C"/>
</dbReference>
<evidence type="ECO:0000259" key="1">
    <source>
        <dbReference type="Pfam" id="PF02841"/>
    </source>
</evidence>
<dbReference type="GO" id="GO:0003924">
    <property type="term" value="F:GTPase activity"/>
    <property type="evidence" value="ECO:0007669"/>
    <property type="project" value="InterPro"/>
</dbReference>
<feature type="domain" description="Guanylate-binding protein/Atlastin C-terminal" evidence="1">
    <location>
        <begin position="61"/>
        <end position="121"/>
    </location>
</feature>
<dbReference type="EMBL" id="AMZH03001776">
    <property type="protein sequence ID" value="RRT78036.1"/>
    <property type="molecule type" value="Genomic_DNA"/>
</dbReference>